<dbReference type="SUPFAM" id="SSF53335">
    <property type="entry name" value="S-adenosyl-L-methionine-dependent methyltransferases"/>
    <property type="match status" value="1"/>
</dbReference>
<name>A0AAD2JID3_9STRA</name>
<dbReference type="Gene3D" id="3.40.50.150">
    <property type="entry name" value="Vaccinia Virus protein VP39"/>
    <property type="match status" value="1"/>
</dbReference>
<evidence type="ECO:0000256" key="3">
    <source>
        <dbReference type="SAM" id="SignalP"/>
    </source>
</evidence>
<dbReference type="InterPro" id="IPR007213">
    <property type="entry name" value="Ppm1/Ppm2/Tcmp"/>
</dbReference>
<reference evidence="4" key="1">
    <citation type="submission" date="2023-08" db="EMBL/GenBank/DDBJ databases">
        <authorList>
            <person name="Audoor S."/>
            <person name="Bilcke G."/>
        </authorList>
    </citation>
    <scope>NUCLEOTIDE SEQUENCE</scope>
</reference>
<evidence type="ECO:0000313" key="4">
    <source>
        <dbReference type="EMBL" id="CAJ1953053.1"/>
    </source>
</evidence>
<proteinExistence type="predicted"/>
<comment type="caution">
    <text evidence="4">The sequence shown here is derived from an EMBL/GenBank/DDBJ whole genome shotgun (WGS) entry which is preliminary data.</text>
</comment>
<keyword evidence="2" id="KW-0808">Transferase</keyword>
<sequence>MAVLWQWCFVVLTLVSQSAALSHSQPSSKFQQVTIPEANQVAKDLGIRPGSSAPRIVWKYSWRMLGYALPVLHALDEARSKDLDYSLKCLWCKALSGRDRKSPTFDDNVAYDMLPSVSRKILQLPRRLYPRLIHFNIELRTVYLDRAIREEIKRVTSSKKIRLITLGAGYDTRSVRFLEEGLVHEAWELDMPQVLQSKEIMLDRLGRRRPSTKRPNLVAQDLNDLSSFVETFANTIQDIDDDASWHNIIVLEGVLIYLNEGIPSSLLTVCSKQSQERDLSASLVFADLFRALPSLEVGEVEAFFKSMGWSLDRSSWCPKPGLARHMGVARVLL</sequence>
<protein>
    <recommendedName>
        <fullName evidence="6">S-adenosyl-L-methionine-dependent methyltransferase</fullName>
    </recommendedName>
</protein>
<keyword evidence="5" id="KW-1185">Reference proteome</keyword>
<evidence type="ECO:0000256" key="2">
    <source>
        <dbReference type="ARBA" id="ARBA00022679"/>
    </source>
</evidence>
<dbReference type="AlphaFoldDB" id="A0AAD2JID3"/>
<keyword evidence="1" id="KW-0489">Methyltransferase</keyword>
<dbReference type="EMBL" id="CAKOGP040001814">
    <property type="protein sequence ID" value="CAJ1953053.1"/>
    <property type="molecule type" value="Genomic_DNA"/>
</dbReference>
<gene>
    <name evidence="4" type="ORF">CYCCA115_LOCUS13849</name>
</gene>
<dbReference type="PANTHER" id="PTHR43619:SF2">
    <property type="entry name" value="S-ADENOSYL-L-METHIONINE-DEPENDENT METHYLTRANSFERASES SUPERFAMILY PROTEIN"/>
    <property type="match status" value="1"/>
</dbReference>
<evidence type="ECO:0000313" key="5">
    <source>
        <dbReference type="Proteomes" id="UP001295423"/>
    </source>
</evidence>
<evidence type="ECO:0008006" key="6">
    <source>
        <dbReference type="Google" id="ProtNLM"/>
    </source>
</evidence>
<dbReference type="PANTHER" id="PTHR43619">
    <property type="entry name" value="S-ADENOSYL-L-METHIONINE-DEPENDENT METHYLTRANSFERASE YKTD-RELATED"/>
    <property type="match status" value="1"/>
</dbReference>
<organism evidence="4 5">
    <name type="scientific">Cylindrotheca closterium</name>
    <dbReference type="NCBI Taxonomy" id="2856"/>
    <lineage>
        <taxon>Eukaryota</taxon>
        <taxon>Sar</taxon>
        <taxon>Stramenopiles</taxon>
        <taxon>Ochrophyta</taxon>
        <taxon>Bacillariophyta</taxon>
        <taxon>Bacillariophyceae</taxon>
        <taxon>Bacillariophycidae</taxon>
        <taxon>Bacillariales</taxon>
        <taxon>Bacillariaceae</taxon>
        <taxon>Cylindrotheca</taxon>
    </lineage>
</organism>
<evidence type="ECO:0000256" key="1">
    <source>
        <dbReference type="ARBA" id="ARBA00022603"/>
    </source>
</evidence>
<dbReference type="Proteomes" id="UP001295423">
    <property type="component" value="Unassembled WGS sequence"/>
</dbReference>
<feature type="signal peptide" evidence="3">
    <location>
        <begin position="1"/>
        <end position="20"/>
    </location>
</feature>
<dbReference type="Pfam" id="PF04072">
    <property type="entry name" value="LCM"/>
    <property type="match status" value="1"/>
</dbReference>
<dbReference type="GO" id="GO:0032259">
    <property type="term" value="P:methylation"/>
    <property type="evidence" value="ECO:0007669"/>
    <property type="project" value="UniProtKB-KW"/>
</dbReference>
<dbReference type="InterPro" id="IPR029063">
    <property type="entry name" value="SAM-dependent_MTases_sf"/>
</dbReference>
<feature type="chain" id="PRO_5041913990" description="S-adenosyl-L-methionine-dependent methyltransferase" evidence="3">
    <location>
        <begin position="21"/>
        <end position="333"/>
    </location>
</feature>
<dbReference type="GO" id="GO:0008168">
    <property type="term" value="F:methyltransferase activity"/>
    <property type="evidence" value="ECO:0007669"/>
    <property type="project" value="UniProtKB-KW"/>
</dbReference>
<keyword evidence="3" id="KW-0732">Signal</keyword>
<accession>A0AAD2JID3</accession>